<feature type="compositionally biased region" description="Gly residues" evidence="1">
    <location>
        <begin position="42"/>
        <end position="53"/>
    </location>
</feature>
<organism evidence="2 3">
    <name type="scientific">Streptomyces glaucus</name>
    <dbReference type="NCBI Taxonomy" id="284029"/>
    <lineage>
        <taxon>Bacteria</taxon>
        <taxon>Bacillati</taxon>
        <taxon>Actinomycetota</taxon>
        <taxon>Actinomycetes</taxon>
        <taxon>Kitasatosporales</taxon>
        <taxon>Streptomycetaceae</taxon>
        <taxon>Streptomyces</taxon>
    </lineage>
</organism>
<evidence type="ECO:0000256" key="1">
    <source>
        <dbReference type="SAM" id="MobiDB-lite"/>
    </source>
</evidence>
<accession>A0ABP5WGB9</accession>
<evidence type="ECO:0000313" key="2">
    <source>
        <dbReference type="EMBL" id="GAA2426778.1"/>
    </source>
</evidence>
<dbReference type="EMBL" id="BAAATK010000005">
    <property type="protein sequence ID" value="GAA2426778.1"/>
    <property type="molecule type" value="Genomic_DNA"/>
</dbReference>
<gene>
    <name evidence="2" type="ORF">GCM10010421_12500</name>
</gene>
<protein>
    <submittedName>
        <fullName evidence="2">Uncharacterized protein</fullName>
    </submittedName>
</protein>
<dbReference type="Proteomes" id="UP001500460">
    <property type="component" value="Unassembled WGS sequence"/>
</dbReference>
<comment type="caution">
    <text evidence="2">The sequence shown here is derived from an EMBL/GenBank/DDBJ whole genome shotgun (WGS) entry which is preliminary data.</text>
</comment>
<reference evidence="3" key="1">
    <citation type="journal article" date="2019" name="Int. J. Syst. Evol. Microbiol.">
        <title>The Global Catalogue of Microorganisms (GCM) 10K type strain sequencing project: providing services to taxonomists for standard genome sequencing and annotation.</title>
        <authorList>
            <consortium name="The Broad Institute Genomics Platform"/>
            <consortium name="The Broad Institute Genome Sequencing Center for Infectious Disease"/>
            <person name="Wu L."/>
            <person name="Ma J."/>
        </authorList>
    </citation>
    <scope>NUCLEOTIDE SEQUENCE [LARGE SCALE GENOMIC DNA]</scope>
    <source>
        <strain evidence="3">JCM 6922</strain>
    </source>
</reference>
<name>A0ABP5WGB9_9ACTN</name>
<proteinExistence type="predicted"/>
<sequence length="67" mass="6820">MRPVGFVVRWLQPAENGAQCFDLLRGELVGEVAAYRGVKAGVHGGDGPASGVGEGDDDTAGAFTVTS</sequence>
<evidence type="ECO:0000313" key="3">
    <source>
        <dbReference type="Proteomes" id="UP001500460"/>
    </source>
</evidence>
<keyword evidence="3" id="KW-1185">Reference proteome</keyword>
<feature type="region of interest" description="Disordered" evidence="1">
    <location>
        <begin position="42"/>
        <end position="67"/>
    </location>
</feature>